<keyword evidence="2" id="KW-1133">Transmembrane helix</keyword>
<dbReference type="InterPro" id="IPR005662">
    <property type="entry name" value="GTPase_Era-like"/>
</dbReference>
<evidence type="ECO:0000256" key="2">
    <source>
        <dbReference type="SAM" id="Phobius"/>
    </source>
</evidence>
<dbReference type="GO" id="GO:0043024">
    <property type="term" value="F:ribosomal small subunit binding"/>
    <property type="evidence" value="ECO:0007669"/>
    <property type="project" value="TreeGrafter"/>
</dbReference>
<dbReference type="InterPro" id="IPR006073">
    <property type="entry name" value="GTP-bd"/>
</dbReference>
<feature type="domain" description="G" evidence="3">
    <location>
        <begin position="64"/>
        <end position="190"/>
    </location>
</feature>
<gene>
    <name evidence="4" type="ORF">E6C64_17085</name>
</gene>
<dbReference type="GO" id="GO:0005829">
    <property type="term" value="C:cytosol"/>
    <property type="evidence" value="ECO:0007669"/>
    <property type="project" value="TreeGrafter"/>
</dbReference>
<evidence type="ECO:0000256" key="1">
    <source>
        <dbReference type="SAM" id="MobiDB-lite"/>
    </source>
</evidence>
<accession>A0A4S4FEG0</accession>
<dbReference type="InterPro" id="IPR027417">
    <property type="entry name" value="P-loop_NTPase"/>
</dbReference>
<evidence type="ECO:0000313" key="5">
    <source>
        <dbReference type="Proteomes" id="UP000309133"/>
    </source>
</evidence>
<dbReference type="PANTHER" id="PTHR42698">
    <property type="entry name" value="GTPASE ERA"/>
    <property type="match status" value="1"/>
</dbReference>
<dbReference type="SUPFAM" id="SSF52540">
    <property type="entry name" value="P-loop containing nucleoside triphosphate hydrolases"/>
    <property type="match status" value="1"/>
</dbReference>
<proteinExistence type="predicted"/>
<reference evidence="4 5" key="1">
    <citation type="submission" date="2019-04" db="EMBL/GenBank/DDBJ databases">
        <authorList>
            <person name="Jiang L."/>
        </authorList>
    </citation>
    <scope>NUCLEOTIDE SEQUENCE [LARGE SCALE GENOMIC DNA]</scope>
    <source>
        <strain evidence="4 5">YIM 131853</strain>
    </source>
</reference>
<dbReference type="RefSeq" id="WP_136428889.1">
    <property type="nucleotide sequence ID" value="NZ_SSSM01000006.1"/>
</dbReference>
<evidence type="ECO:0000259" key="3">
    <source>
        <dbReference type="Pfam" id="PF01926"/>
    </source>
</evidence>
<organism evidence="4 5">
    <name type="scientific">Naasia lichenicola</name>
    <dbReference type="NCBI Taxonomy" id="2565933"/>
    <lineage>
        <taxon>Bacteria</taxon>
        <taxon>Bacillati</taxon>
        <taxon>Actinomycetota</taxon>
        <taxon>Actinomycetes</taxon>
        <taxon>Micrococcales</taxon>
        <taxon>Microbacteriaceae</taxon>
        <taxon>Naasia</taxon>
    </lineage>
</organism>
<dbReference type="Gene3D" id="3.40.50.300">
    <property type="entry name" value="P-loop containing nucleotide triphosphate hydrolases"/>
    <property type="match status" value="1"/>
</dbReference>
<dbReference type="PANTHER" id="PTHR42698:SF1">
    <property type="entry name" value="GTPASE ERA, MITOCHONDRIAL"/>
    <property type="match status" value="1"/>
</dbReference>
<dbReference type="GO" id="GO:0000028">
    <property type="term" value="P:ribosomal small subunit assembly"/>
    <property type="evidence" value="ECO:0007669"/>
    <property type="project" value="TreeGrafter"/>
</dbReference>
<feature type="region of interest" description="Disordered" evidence="1">
    <location>
        <begin position="349"/>
        <end position="377"/>
    </location>
</feature>
<dbReference type="EMBL" id="SSSM01000006">
    <property type="protein sequence ID" value="THG28529.1"/>
    <property type="molecule type" value="Genomic_DNA"/>
</dbReference>
<dbReference type="GO" id="GO:0005525">
    <property type="term" value="F:GTP binding"/>
    <property type="evidence" value="ECO:0007669"/>
    <property type="project" value="InterPro"/>
</dbReference>
<dbReference type="Pfam" id="PF01926">
    <property type="entry name" value="MMR_HSR1"/>
    <property type="match status" value="1"/>
</dbReference>
<dbReference type="GO" id="GO:0019843">
    <property type="term" value="F:rRNA binding"/>
    <property type="evidence" value="ECO:0007669"/>
    <property type="project" value="TreeGrafter"/>
</dbReference>
<keyword evidence="2" id="KW-0812">Transmembrane</keyword>
<keyword evidence="2" id="KW-0472">Membrane</keyword>
<keyword evidence="5" id="KW-1185">Reference proteome</keyword>
<dbReference type="OrthoDB" id="974105at2"/>
<dbReference type="Proteomes" id="UP000309133">
    <property type="component" value="Unassembled WGS sequence"/>
</dbReference>
<feature type="transmembrane region" description="Helical" evidence="2">
    <location>
        <begin position="489"/>
        <end position="510"/>
    </location>
</feature>
<protein>
    <submittedName>
        <fullName evidence="4">ABC transporter</fullName>
    </submittedName>
</protein>
<feature type="transmembrane region" description="Helical" evidence="2">
    <location>
        <begin position="440"/>
        <end position="469"/>
    </location>
</feature>
<sequence length="560" mass="59714">MSPARLGRGGSPNPNDDLAARLEALRSALASGERSLDPAAVTRARTLIAKVGERTSLSGEHTVVALAGATGSGKSSLFNALVGAEVSRTGARRPTTSRPTAAIWGDREAGPLLDWLGVDSRYLVGAASTSGPSLDGLILLDLPDFDSRELSNRVEAERVLELADMFVWVTDPQKYADARLHDDFVRILGEHEAVTLAVLNQEDRIPPGAVDRIADDLGRLLAQDGIRGAAVLPTSASTGAGLPELTRRLAESVAGHAASRRRLSADVITVARSLREQVGDSEADLELLSRDDLDSALGRAAGVPVVLDAVERDYRRQALAASGWPFTRWVARVRRDPLRRLRLGSAGTDRLGIDRDSPTGAKADRDDASVRLSRSSIPRSSSSARSAVDLAVRSFTRSASVGLPLDWVEEMEAAARSGDALPDALDQAVVRTSVTARRPIWWSVAGVLQGIFAAAAIAGGLWLLGLYLWGLLALPRPETPMMGVVPVPLLLVAAGLLLGIVTAGLARWWAKIGARRRRAVMAGRLRTSIAEVTDEEIVDPMAEVLARHRSTRENLARAGR</sequence>
<evidence type="ECO:0000313" key="4">
    <source>
        <dbReference type="EMBL" id="THG28529.1"/>
    </source>
</evidence>
<dbReference type="AlphaFoldDB" id="A0A4S4FEG0"/>
<name>A0A4S4FEG0_9MICO</name>
<comment type="caution">
    <text evidence="4">The sequence shown here is derived from an EMBL/GenBank/DDBJ whole genome shotgun (WGS) entry which is preliminary data.</text>
</comment>
<feature type="compositionally biased region" description="Basic and acidic residues" evidence="1">
    <location>
        <begin position="351"/>
        <end position="369"/>
    </location>
</feature>